<dbReference type="EMBL" id="JASCZI010181587">
    <property type="protein sequence ID" value="MED6184725.1"/>
    <property type="molecule type" value="Genomic_DNA"/>
</dbReference>
<organism evidence="2 3">
    <name type="scientific">Stylosanthes scabra</name>
    <dbReference type="NCBI Taxonomy" id="79078"/>
    <lineage>
        <taxon>Eukaryota</taxon>
        <taxon>Viridiplantae</taxon>
        <taxon>Streptophyta</taxon>
        <taxon>Embryophyta</taxon>
        <taxon>Tracheophyta</taxon>
        <taxon>Spermatophyta</taxon>
        <taxon>Magnoliopsida</taxon>
        <taxon>eudicotyledons</taxon>
        <taxon>Gunneridae</taxon>
        <taxon>Pentapetalae</taxon>
        <taxon>rosids</taxon>
        <taxon>fabids</taxon>
        <taxon>Fabales</taxon>
        <taxon>Fabaceae</taxon>
        <taxon>Papilionoideae</taxon>
        <taxon>50 kb inversion clade</taxon>
        <taxon>dalbergioids sensu lato</taxon>
        <taxon>Dalbergieae</taxon>
        <taxon>Pterocarpus clade</taxon>
        <taxon>Stylosanthes</taxon>
    </lineage>
</organism>
<feature type="region of interest" description="Disordered" evidence="1">
    <location>
        <begin position="1"/>
        <end position="40"/>
    </location>
</feature>
<evidence type="ECO:0000313" key="3">
    <source>
        <dbReference type="Proteomes" id="UP001341840"/>
    </source>
</evidence>
<comment type="caution">
    <text evidence="2">The sequence shown here is derived from an EMBL/GenBank/DDBJ whole genome shotgun (WGS) entry which is preliminary data.</text>
</comment>
<evidence type="ECO:0000256" key="1">
    <source>
        <dbReference type="SAM" id="MobiDB-lite"/>
    </source>
</evidence>
<protein>
    <submittedName>
        <fullName evidence="2">Uncharacterized protein</fullName>
    </submittedName>
</protein>
<proteinExistence type="predicted"/>
<evidence type="ECO:0000313" key="2">
    <source>
        <dbReference type="EMBL" id="MED6184725.1"/>
    </source>
</evidence>
<name>A0ABU6WFM8_9FABA</name>
<accession>A0ABU6WFM8</accession>
<dbReference type="Proteomes" id="UP001341840">
    <property type="component" value="Unassembled WGS sequence"/>
</dbReference>
<gene>
    <name evidence="2" type="ORF">PIB30_050286</name>
</gene>
<keyword evidence="3" id="KW-1185">Reference proteome</keyword>
<sequence length="117" mass="12702">MTNPKGTDIGKSLGQSSAAAPPGTRNRVGDLEEAGEKGDEVQEFQLSLTQQLATSTNKEIKESLVRNGNAVLEQQQTTQLPTMNKEERLQGSPAESNEDLKLELSWAWEPMGNESSS</sequence>
<reference evidence="2 3" key="1">
    <citation type="journal article" date="2023" name="Plants (Basel)">
        <title>Bridging the Gap: Combining Genomics and Transcriptomics Approaches to Understand Stylosanthes scabra, an Orphan Legume from the Brazilian Caatinga.</title>
        <authorList>
            <person name="Ferreira-Neto J.R.C."/>
            <person name="da Silva M.D."/>
            <person name="Binneck E."/>
            <person name="de Melo N.F."/>
            <person name="da Silva R.H."/>
            <person name="de Melo A.L.T.M."/>
            <person name="Pandolfi V."/>
            <person name="Bustamante F.O."/>
            <person name="Brasileiro-Vidal A.C."/>
            <person name="Benko-Iseppon A.M."/>
        </authorList>
    </citation>
    <scope>NUCLEOTIDE SEQUENCE [LARGE SCALE GENOMIC DNA]</scope>
    <source>
        <tissue evidence="2">Leaves</tissue>
    </source>
</reference>
<feature type="region of interest" description="Disordered" evidence="1">
    <location>
        <begin position="74"/>
        <end position="98"/>
    </location>
</feature>
<feature type="compositionally biased region" description="Basic and acidic residues" evidence="1">
    <location>
        <begin position="27"/>
        <end position="40"/>
    </location>
</feature>